<feature type="non-terminal residue" evidence="2">
    <location>
        <position position="333"/>
    </location>
</feature>
<feature type="compositionally biased region" description="Basic and acidic residues" evidence="1">
    <location>
        <begin position="1"/>
        <end position="19"/>
    </location>
</feature>
<dbReference type="Proteomes" id="UP000767238">
    <property type="component" value="Unassembled WGS sequence"/>
</dbReference>
<organism evidence="2 3">
    <name type="scientific">Aureobasidium melanogenum</name>
    <name type="common">Aureobasidium pullulans var. melanogenum</name>
    <dbReference type="NCBI Taxonomy" id="46634"/>
    <lineage>
        <taxon>Eukaryota</taxon>
        <taxon>Fungi</taxon>
        <taxon>Dikarya</taxon>
        <taxon>Ascomycota</taxon>
        <taxon>Pezizomycotina</taxon>
        <taxon>Dothideomycetes</taxon>
        <taxon>Dothideomycetidae</taxon>
        <taxon>Dothideales</taxon>
        <taxon>Saccotheciaceae</taxon>
        <taxon>Aureobasidium</taxon>
    </lineage>
</organism>
<feature type="compositionally biased region" description="Basic and acidic residues" evidence="1">
    <location>
        <begin position="259"/>
        <end position="272"/>
    </location>
</feature>
<evidence type="ECO:0000313" key="2">
    <source>
        <dbReference type="EMBL" id="KAH0224118.1"/>
    </source>
</evidence>
<dbReference type="AlphaFoldDB" id="A0A9P8K946"/>
<comment type="caution">
    <text evidence="2">The sequence shown here is derived from an EMBL/GenBank/DDBJ whole genome shotgun (WGS) entry which is preliminary data.</text>
</comment>
<protein>
    <submittedName>
        <fullName evidence="2">Uncharacterized protein</fullName>
    </submittedName>
</protein>
<proteinExistence type="predicted"/>
<gene>
    <name evidence="2" type="ORF">KCV03_g3806</name>
</gene>
<reference evidence="2" key="1">
    <citation type="journal article" date="2021" name="J Fungi (Basel)">
        <title>Virulence traits and population genomics of the black yeast Aureobasidium melanogenum.</title>
        <authorList>
            <person name="Cernosa A."/>
            <person name="Sun X."/>
            <person name="Gostincar C."/>
            <person name="Fang C."/>
            <person name="Gunde-Cimerman N."/>
            <person name="Song Z."/>
        </authorList>
    </citation>
    <scope>NUCLEOTIDE SEQUENCE</scope>
    <source>
        <strain evidence="2">EXF-8016</strain>
    </source>
</reference>
<feature type="region of interest" description="Disordered" evidence="1">
    <location>
        <begin position="1"/>
        <end position="38"/>
    </location>
</feature>
<feature type="region of interest" description="Disordered" evidence="1">
    <location>
        <begin position="160"/>
        <end position="333"/>
    </location>
</feature>
<dbReference type="EMBL" id="JAHFYH010000021">
    <property type="protein sequence ID" value="KAH0224118.1"/>
    <property type="molecule type" value="Genomic_DNA"/>
</dbReference>
<feature type="compositionally biased region" description="Acidic residues" evidence="1">
    <location>
        <begin position="160"/>
        <end position="197"/>
    </location>
</feature>
<accession>A0A9P8K946</accession>
<feature type="compositionally biased region" description="Basic residues" evidence="1">
    <location>
        <begin position="307"/>
        <end position="316"/>
    </location>
</feature>
<evidence type="ECO:0000313" key="3">
    <source>
        <dbReference type="Proteomes" id="UP000767238"/>
    </source>
</evidence>
<dbReference type="OrthoDB" id="3912169at2759"/>
<evidence type="ECO:0000256" key="1">
    <source>
        <dbReference type="SAM" id="MobiDB-lite"/>
    </source>
</evidence>
<reference evidence="2" key="2">
    <citation type="submission" date="2021-08" db="EMBL/GenBank/DDBJ databases">
        <authorList>
            <person name="Gostincar C."/>
            <person name="Sun X."/>
            <person name="Song Z."/>
            <person name="Gunde-Cimerman N."/>
        </authorList>
    </citation>
    <scope>NUCLEOTIDE SEQUENCE</scope>
    <source>
        <strain evidence="2">EXF-8016</strain>
    </source>
</reference>
<sequence length="333" mass="38113">MASPDHTKPTLQSDSHEIKQTLLHGPTEGQQSLLPVPDHRRRPDLPLAQREIIESNLAYQTITRPSASWSWEKTEKYVHYKDTLLLEYLYDYPVVAWVIGAEDARYAVEAFLAREGMRKLGLSVYAEDTPFSWWVRGEAAPVDDNLSISNEVEAIVDEQEEEVVDEQEEEVVDEQEEEVVDEQEEEVEEVEEVESEQDASTPELLLASPDISQLVDPAASEEPQGSEDEHMSDLLQDDTTEEATAKPEPRRSTRVAQQKLKEEYDEQTKEESIGPNPRTTQTKRTVTLPKRSKKKSVQSKQQEEQRPRRRSTRVSAKRTFADEPWSAPKNQSN</sequence>
<name>A0A9P8K946_AURME</name>